<sequence length="113" mass="12250">MELIKLGPRLGVDASLRLRSPGDVLLHDYMRAEGLNPAQFARRTGIAAVHIKEILAGQRSVSPRNAIRLAIALDTSALYWLVLQARYDLACEARGIAGTARFAAGTEAVPDIR</sequence>
<dbReference type="PROSITE" id="PS50943">
    <property type="entry name" value="HTH_CROC1"/>
    <property type="match status" value="1"/>
</dbReference>
<evidence type="ECO:0000313" key="3">
    <source>
        <dbReference type="EMBL" id="MBM7122987.1"/>
    </source>
</evidence>
<proteinExistence type="predicted"/>
<dbReference type="RefSeq" id="WP_204637439.1">
    <property type="nucleotide sequence ID" value="NZ_CP183983.1"/>
</dbReference>
<accession>A0ABS2JVE1</accession>
<evidence type="ECO:0000313" key="4">
    <source>
        <dbReference type="Proteomes" id="UP001430065"/>
    </source>
</evidence>
<reference evidence="3 4" key="1">
    <citation type="submission" date="2020-10" db="EMBL/GenBank/DDBJ databases">
        <title>Phylogeny of dyella-like bacteria.</title>
        <authorList>
            <person name="Fu J."/>
        </authorList>
    </citation>
    <scope>NUCLEOTIDE SEQUENCE [LARGE SCALE GENOMIC DNA]</scope>
    <source>
        <strain evidence="3 4">THG-B117</strain>
    </source>
</reference>
<feature type="domain" description="HTH cro/C1-type" evidence="2">
    <location>
        <begin position="26"/>
        <end position="80"/>
    </location>
</feature>
<protein>
    <submittedName>
        <fullName evidence="3">HigA family addiction module antidote protein</fullName>
    </submittedName>
</protein>
<dbReference type="SMART" id="SM00530">
    <property type="entry name" value="HTH_XRE"/>
    <property type="match status" value="1"/>
</dbReference>
<organism evidence="3 4">
    <name type="scientific">Dyella kyungheensis</name>
    <dbReference type="NCBI Taxonomy" id="1242174"/>
    <lineage>
        <taxon>Bacteria</taxon>
        <taxon>Pseudomonadati</taxon>
        <taxon>Pseudomonadota</taxon>
        <taxon>Gammaproteobacteria</taxon>
        <taxon>Lysobacterales</taxon>
        <taxon>Rhodanobacteraceae</taxon>
        <taxon>Dyella</taxon>
    </lineage>
</organism>
<comment type="caution">
    <text evidence="3">The sequence shown here is derived from an EMBL/GenBank/DDBJ whole genome shotgun (WGS) entry which is preliminary data.</text>
</comment>
<dbReference type="PANTHER" id="PTHR36924">
    <property type="entry name" value="ANTITOXIN HIGA-1"/>
    <property type="match status" value="1"/>
</dbReference>
<keyword evidence="1" id="KW-0238">DNA-binding</keyword>
<dbReference type="InterPro" id="IPR001387">
    <property type="entry name" value="Cro/C1-type_HTH"/>
</dbReference>
<keyword evidence="4" id="KW-1185">Reference proteome</keyword>
<dbReference type="NCBIfam" id="TIGR02607">
    <property type="entry name" value="antidote_HigA"/>
    <property type="match status" value="1"/>
</dbReference>
<dbReference type="InterPro" id="IPR010982">
    <property type="entry name" value="Lambda_DNA-bd_dom_sf"/>
</dbReference>
<gene>
    <name evidence="3" type="ORF">ISP20_17610</name>
</gene>
<dbReference type="SUPFAM" id="SSF47413">
    <property type="entry name" value="lambda repressor-like DNA-binding domains"/>
    <property type="match status" value="1"/>
</dbReference>
<dbReference type="Pfam" id="PF01381">
    <property type="entry name" value="HTH_3"/>
    <property type="match status" value="1"/>
</dbReference>
<dbReference type="PANTHER" id="PTHR36924:SF1">
    <property type="entry name" value="ANTITOXIN HIGA-1"/>
    <property type="match status" value="1"/>
</dbReference>
<dbReference type="InterPro" id="IPR013430">
    <property type="entry name" value="Toxin_antidote_HigA"/>
</dbReference>
<dbReference type="CDD" id="cd00093">
    <property type="entry name" value="HTH_XRE"/>
    <property type="match status" value="1"/>
</dbReference>
<dbReference type="Gene3D" id="1.10.260.40">
    <property type="entry name" value="lambda repressor-like DNA-binding domains"/>
    <property type="match status" value="1"/>
</dbReference>
<evidence type="ECO:0000259" key="2">
    <source>
        <dbReference type="PROSITE" id="PS50943"/>
    </source>
</evidence>
<name>A0ABS2JVE1_9GAMM</name>
<dbReference type="EMBL" id="JADIKC010000008">
    <property type="protein sequence ID" value="MBM7122987.1"/>
    <property type="molecule type" value="Genomic_DNA"/>
</dbReference>
<evidence type="ECO:0000256" key="1">
    <source>
        <dbReference type="ARBA" id="ARBA00023125"/>
    </source>
</evidence>
<dbReference type="Proteomes" id="UP001430065">
    <property type="component" value="Unassembled WGS sequence"/>
</dbReference>